<dbReference type="Proteomes" id="UP000237839">
    <property type="component" value="Unassembled WGS sequence"/>
</dbReference>
<proteinExistence type="predicted"/>
<keyword evidence="2" id="KW-1185">Reference proteome</keyword>
<protein>
    <submittedName>
        <fullName evidence="1">Glutaredoxin-like domain (DUF836)</fullName>
    </submittedName>
</protein>
<accession>A0A2S9GWX9</accession>
<comment type="caution">
    <text evidence="1">The sequence shown here is derived from an EMBL/GenBank/DDBJ whole genome shotgun (WGS) entry which is preliminary data.</text>
</comment>
<reference evidence="1 2" key="1">
    <citation type="submission" date="2018-02" db="EMBL/GenBank/DDBJ databases">
        <title>Solimicrobium silvestre gen. nov., sp. nov., isolated from alpine forest soil.</title>
        <authorList>
            <person name="Margesin R."/>
            <person name="Albuquerque L."/>
            <person name="Zhang D.-C."/>
            <person name="Froufe H.J.C."/>
            <person name="Severino R."/>
            <person name="Roxo I."/>
            <person name="Egas C."/>
            <person name="Da Costa M.S."/>
        </authorList>
    </citation>
    <scope>NUCLEOTIDE SEQUENCE [LARGE SCALE GENOMIC DNA]</scope>
    <source>
        <strain evidence="1 2">S20-91</strain>
    </source>
</reference>
<organism evidence="1 2">
    <name type="scientific">Solimicrobium silvestre</name>
    <dbReference type="NCBI Taxonomy" id="2099400"/>
    <lineage>
        <taxon>Bacteria</taxon>
        <taxon>Pseudomonadati</taxon>
        <taxon>Pseudomonadota</taxon>
        <taxon>Betaproteobacteria</taxon>
        <taxon>Burkholderiales</taxon>
        <taxon>Oxalobacteraceae</taxon>
        <taxon>Solimicrobium</taxon>
    </lineage>
</organism>
<dbReference type="Gene3D" id="3.40.30.10">
    <property type="entry name" value="Glutaredoxin"/>
    <property type="match status" value="1"/>
</dbReference>
<sequence length="75" mass="8349">MRAALEKQLIDIPYQLTILDVDQDPDLLALYDELVPVLCARLSSDVTVSGAGQQLCHYFLDGEKVNALIESTRNE</sequence>
<evidence type="ECO:0000313" key="1">
    <source>
        <dbReference type="EMBL" id="PRC92222.1"/>
    </source>
</evidence>
<dbReference type="InterPro" id="IPR008554">
    <property type="entry name" value="Glutaredoxin-like"/>
</dbReference>
<gene>
    <name evidence="1" type="ORF">S2091_3138</name>
</gene>
<dbReference type="Pfam" id="PF05768">
    <property type="entry name" value="Glrx-like"/>
    <property type="match status" value="1"/>
</dbReference>
<dbReference type="EMBL" id="PUGF01000015">
    <property type="protein sequence ID" value="PRC92222.1"/>
    <property type="molecule type" value="Genomic_DNA"/>
</dbReference>
<evidence type="ECO:0000313" key="2">
    <source>
        <dbReference type="Proteomes" id="UP000237839"/>
    </source>
</evidence>
<dbReference type="AlphaFoldDB" id="A0A2S9GWX9"/>
<name>A0A2S9GWX9_9BURK</name>